<name>A0A2X0LEJ5_9BASI</name>
<dbReference type="OrthoDB" id="2533321at2759"/>
<evidence type="ECO:0000256" key="9">
    <source>
        <dbReference type="SAM" id="MobiDB-lite"/>
    </source>
</evidence>
<evidence type="ECO:0000256" key="5">
    <source>
        <dbReference type="ARBA" id="ARBA00022840"/>
    </source>
</evidence>
<feature type="region of interest" description="Disordered" evidence="9">
    <location>
        <begin position="354"/>
        <end position="382"/>
    </location>
</feature>
<protein>
    <recommendedName>
        <fullName evidence="7">CCT-eta</fullName>
    </recommendedName>
</protein>
<dbReference type="GO" id="GO:0140662">
    <property type="term" value="F:ATP-dependent protein folding chaperone"/>
    <property type="evidence" value="ECO:0007669"/>
    <property type="project" value="InterPro"/>
</dbReference>
<evidence type="ECO:0000313" key="11">
    <source>
        <dbReference type="Proteomes" id="UP000249723"/>
    </source>
</evidence>
<evidence type="ECO:0000256" key="1">
    <source>
        <dbReference type="ARBA" id="ARBA00004496"/>
    </source>
</evidence>
<dbReference type="InterPro" id="IPR017998">
    <property type="entry name" value="Chaperone_TCP-1"/>
</dbReference>
<proteinExistence type="inferred from homology"/>
<dbReference type="Gene3D" id="1.10.560.10">
    <property type="entry name" value="GroEL-like equatorial domain"/>
    <property type="match status" value="1"/>
</dbReference>
<gene>
    <name evidence="10" type="ORF">BZ3500_MVSOF-1268-A1-R1_CHR7-1G09459</name>
</gene>
<keyword evidence="5 8" id="KW-0067">ATP-binding</keyword>
<evidence type="ECO:0000256" key="8">
    <source>
        <dbReference type="RuleBase" id="RU004187"/>
    </source>
</evidence>
<evidence type="ECO:0000313" key="10">
    <source>
        <dbReference type="EMBL" id="SDA03490.1"/>
    </source>
</evidence>
<dbReference type="Proteomes" id="UP000249723">
    <property type="component" value="Unassembled WGS sequence"/>
</dbReference>
<feature type="compositionally biased region" description="Gly residues" evidence="9">
    <location>
        <begin position="363"/>
        <end position="376"/>
    </location>
</feature>
<dbReference type="InterPro" id="IPR027413">
    <property type="entry name" value="GROEL-like_equatorial_sf"/>
</dbReference>
<evidence type="ECO:0000256" key="7">
    <source>
        <dbReference type="ARBA" id="ARBA00032221"/>
    </source>
</evidence>
<accession>A0A2X0LEJ5</accession>
<keyword evidence="6 8" id="KW-0143">Chaperone</keyword>
<keyword evidence="3" id="KW-0963">Cytoplasm</keyword>
<comment type="similarity">
    <text evidence="2 8">Belongs to the TCP-1 chaperonin family.</text>
</comment>
<reference evidence="11" key="1">
    <citation type="submission" date="2016-10" db="EMBL/GenBank/DDBJ databases">
        <authorList>
            <person name="Jeantristanb JTB J.-T."/>
            <person name="Ricardo R."/>
        </authorList>
    </citation>
    <scope>NUCLEOTIDE SEQUENCE [LARGE SCALE GENOMIC DNA]</scope>
</reference>
<evidence type="ECO:0000256" key="3">
    <source>
        <dbReference type="ARBA" id="ARBA00022490"/>
    </source>
</evidence>
<dbReference type="PANTHER" id="PTHR11353">
    <property type="entry name" value="CHAPERONIN"/>
    <property type="match status" value="1"/>
</dbReference>
<comment type="subcellular location">
    <subcellularLocation>
        <location evidence="1">Cytoplasm</location>
    </subcellularLocation>
</comment>
<dbReference type="FunFam" id="1.10.560.10:FF:000017">
    <property type="entry name" value="T-complex protein 1 subunit eta"/>
    <property type="match status" value="1"/>
</dbReference>
<evidence type="ECO:0000256" key="6">
    <source>
        <dbReference type="ARBA" id="ARBA00023186"/>
    </source>
</evidence>
<dbReference type="SUPFAM" id="SSF48592">
    <property type="entry name" value="GroEL equatorial domain-like"/>
    <property type="match status" value="1"/>
</dbReference>
<keyword evidence="4 8" id="KW-0547">Nucleotide-binding</keyword>
<dbReference type="AlphaFoldDB" id="A0A2X0LEJ5"/>
<evidence type="ECO:0000256" key="2">
    <source>
        <dbReference type="ARBA" id="ARBA00008020"/>
    </source>
</evidence>
<organism evidence="10 11">
    <name type="scientific">Microbotryum saponariae</name>
    <dbReference type="NCBI Taxonomy" id="289078"/>
    <lineage>
        <taxon>Eukaryota</taxon>
        <taxon>Fungi</taxon>
        <taxon>Dikarya</taxon>
        <taxon>Basidiomycota</taxon>
        <taxon>Pucciniomycotina</taxon>
        <taxon>Microbotryomycetes</taxon>
        <taxon>Microbotryales</taxon>
        <taxon>Microbotryaceae</taxon>
        <taxon>Microbotryum</taxon>
    </lineage>
</organism>
<keyword evidence="11" id="KW-1185">Reference proteome</keyword>
<evidence type="ECO:0000256" key="4">
    <source>
        <dbReference type="ARBA" id="ARBA00022741"/>
    </source>
</evidence>
<dbReference type="Gene3D" id="3.50.7.10">
    <property type="entry name" value="GroEL"/>
    <property type="match status" value="1"/>
</dbReference>
<dbReference type="InterPro" id="IPR002423">
    <property type="entry name" value="Cpn60/GroEL/TCP-1"/>
</dbReference>
<dbReference type="GO" id="GO:0005832">
    <property type="term" value="C:chaperonin-containing T-complex"/>
    <property type="evidence" value="ECO:0007669"/>
    <property type="project" value="UniProtKB-ARBA"/>
</dbReference>
<dbReference type="STRING" id="289078.A0A2X0LEJ5"/>
<dbReference type="FunFam" id="3.30.260.10:FF:000022">
    <property type="entry name" value="T-complex protein 1 subunit eta"/>
    <property type="match status" value="1"/>
</dbReference>
<dbReference type="Pfam" id="PF00118">
    <property type="entry name" value="Cpn60_TCP1"/>
    <property type="match status" value="1"/>
</dbReference>
<dbReference type="SUPFAM" id="SSF52029">
    <property type="entry name" value="GroEL apical domain-like"/>
    <property type="match status" value="1"/>
</dbReference>
<dbReference type="FunFam" id="3.50.7.10:FF:000006">
    <property type="entry name" value="T-complex protein 1 subunit eta"/>
    <property type="match status" value="1"/>
</dbReference>
<dbReference type="GO" id="GO:0005524">
    <property type="term" value="F:ATP binding"/>
    <property type="evidence" value="ECO:0007669"/>
    <property type="project" value="UniProtKB-KW"/>
</dbReference>
<dbReference type="InterPro" id="IPR027409">
    <property type="entry name" value="GroEL-like_apical_dom_sf"/>
</dbReference>
<dbReference type="PRINTS" id="PR00304">
    <property type="entry name" value="TCOMPLEXTCP1"/>
</dbReference>
<sequence length="382" mass="41457">MVVDAVLTLDQIDLDEALIGIKKIPGGGMQDSLLVKGVAFKRTFSYAGFEQQPKSFKNPKIVCLNVELELKAERDNAEIQTSRGHAKTVTGDFSQEYQAIVDAEWSIIYAKLEALHKTGAQVILSRLPIGDLATQFFADRDIFCAGRVAVDDLKRVVSAVGGSIQSTCSDIRPEHLGTCERFEEKQIGGERFNLFEGCVKAQTCTLLLRGGAEQFISEVERSLHDAIMIVKRAIKNNHVVAGGGATEMEISKYLRDTARTIQGKQQLIIAAFAKALEVIPRQICDNAGIDATDVLNKLRMLHARGEMWAGVDVDNDGVGNNMERFVWEPALVKTNALEGASEAACLVLSVDETVTNPSSQQQGRGGPPGRGGMGGRGRGRGR</sequence>
<dbReference type="EMBL" id="FMWP01000127">
    <property type="protein sequence ID" value="SDA03490.1"/>
    <property type="molecule type" value="Genomic_DNA"/>
</dbReference>